<organism evidence="2 3">
    <name type="scientific">Folsomia candida</name>
    <name type="common">Springtail</name>
    <dbReference type="NCBI Taxonomy" id="158441"/>
    <lineage>
        <taxon>Eukaryota</taxon>
        <taxon>Metazoa</taxon>
        <taxon>Ecdysozoa</taxon>
        <taxon>Arthropoda</taxon>
        <taxon>Hexapoda</taxon>
        <taxon>Collembola</taxon>
        <taxon>Entomobryomorpha</taxon>
        <taxon>Isotomoidea</taxon>
        <taxon>Isotomidae</taxon>
        <taxon>Proisotominae</taxon>
        <taxon>Folsomia</taxon>
    </lineage>
</organism>
<evidence type="ECO:0000256" key="1">
    <source>
        <dbReference type="SAM" id="SignalP"/>
    </source>
</evidence>
<gene>
    <name evidence="2" type="ORF">Fcan01_25024</name>
</gene>
<feature type="signal peptide" evidence="1">
    <location>
        <begin position="1"/>
        <end position="20"/>
    </location>
</feature>
<dbReference type="InterPro" id="IPR036728">
    <property type="entry name" value="PBP_GOBP_sf"/>
</dbReference>
<proteinExistence type="predicted"/>
<evidence type="ECO:0000313" key="2">
    <source>
        <dbReference type="EMBL" id="OXA40178.1"/>
    </source>
</evidence>
<evidence type="ECO:0000313" key="3">
    <source>
        <dbReference type="Proteomes" id="UP000198287"/>
    </source>
</evidence>
<dbReference type="EMBL" id="LNIX01000034">
    <property type="protein sequence ID" value="OXA40178.1"/>
    <property type="molecule type" value="Genomic_DNA"/>
</dbReference>
<reference evidence="2 3" key="1">
    <citation type="submission" date="2015-12" db="EMBL/GenBank/DDBJ databases">
        <title>The genome of Folsomia candida.</title>
        <authorList>
            <person name="Faddeeva A."/>
            <person name="Derks M.F."/>
            <person name="Anvar Y."/>
            <person name="Smit S."/>
            <person name="Van Straalen N."/>
            <person name="Roelofs D."/>
        </authorList>
    </citation>
    <scope>NUCLEOTIDE SEQUENCE [LARGE SCALE GENOMIC DNA]</scope>
    <source>
        <strain evidence="2 3">VU population</strain>
        <tissue evidence="2">Whole body</tissue>
    </source>
</reference>
<comment type="caution">
    <text evidence="2">The sequence shown here is derived from an EMBL/GenBank/DDBJ whole genome shotgun (WGS) entry which is preliminary data.</text>
</comment>
<accession>A0A226D5Q2</accession>
<protein>
    <submittedName>
        <fullName evidence="2">Cyanate hydratase</fullName>
    </submittedName>
</protein>
<dbReference type="SUPFAM" id="SSF47565">
    <property type="entry name" value="Insect pheromone/odorant-binding proteins"/>
    <property type="match status" value="1"/>
</dbReference>
<dbReference type="GO" id="GO:0005549">
    <property type="term" value="F:odorant binding"/>
    <property type="evidence" value="ECO:0007669"/>
    <property type="project" value="InterPro"/>
</dbReference>
<keyword evidence="1" id="KW-0732">Signal</keyword>
<dbReference type="AlphaFoldDB" id="A0A226D5Q2"/>
<sequence>MTFLRISSLLLVTLVTWARADFNFGIAELEKEMGYFGECKGTKINLPMESINKGFGTVPYCTLAVPGKAQLTKECVALCVAEQMGFVDPTTRLYQLDVVTKEFWDSVNSTDPNVRNDKWIIEIQVAAIKKCGVDPKQRFELVDDCIEAQKFDKCIKEAASKECGAKPAE</sequence>
<dbReference type="Proteomes" id="UP000198287">
    <property type="component" value="Unassembled WGS sequence"/>
</dbReference>
<name>A0A226D5Q2_FOLCA</name>
<keyword evidence="3" id="KW-1185">Reference proteome</keyword>
<feature type="chain" id="PRO_5012375395" evidence="1">
    <location>
        <begin position="21"/>
        <end position="169"/>
    </location>
</feature>